<feature type="chain" id="PRO_5033107456" description="Dirigent protein" evidence="4">
    <location>
        <begin position="22"/>
        <end position="156"/>
    </location>
</feature>
<comment type="subcellular location">
    <subcellularLocation>
        <location evidence="4">Secreted</location>
        <location evidence="4">Extracellular space</location>
        <location evidence="4">Apoplast</location>
    </subcellularLocation>
</comment>
<keyword evidence="3 4" id="KW-0964">Secreted</keyword>
<dbReference type="Pfam" id="PF03018">
    <property type="entry name" value="Dirigent"/>
    <property type="match status" value="1"/>
</dbReference>
<keyword evidence="4" id="KW-0732">Signal</keyword>
<dbReference type="SMR" id="A0A816VNM0"/>
<gene>
    <name evidence="5" type="ORF">DARMORV10_A03P38320.1</name>
</gene>
<comment type="function">
    <text evidence="4">Dirigent proteins impart stereoselectivity on the phenoxy radical-coupling reaction, yielding optically active lignans from two molecules of coniferyl alcohol in the biosynthesis of lignans, flavonolignans, and alkaloids and thus plays a central role in plant secondary metabolism.</text>
</comment>
<evidence type="ECO:0000256" key="3">
    <source>
        <dbReference type="ARBA" id="ARBA00022525"/>
    </source>
</evidence>
<dbReference type="InterPro" id="IPR044859">
    <property type="entry name" value="Allene_oxi_cyc_Dirigent"/>
</dbReference>
<dbReference type="AlphaFoldDB" id="A0A816VNM0"/>
<dbReference type="InterPro" id="IPR004265">
    <property type="entry name" value="Dirigent"/>
</dbReference>
<accession>A0A816VNM0</accession>
<protein>
    <recommendedName>
        <fullName evidence="4">Dirigent protein</fullName>
    </recommendedName>
</protein>
<proteinExistence type="inferred from homology"/>
<dbReference type="GO" id="GO:0048046">
    <property type="term" value="C:apoplast"/>
    <property type="evidence" value="ECO:0007669"/>
    <property type="project" value="UniProtKB-SubCell"/>
</dbReference>
<feature type="signal peptide" evidence="4">
    <location>
        <begin position="1"/>
        <end position="21"/>
    </location>
</feature>
<comment type="subunit">
    <text evidence="2 4">Homodimer.</text>
</comment>
<evidence type="ECO:0000256" key="1">
    <source>
        <dbReference type="ARBA" id="ARBA00010746"/>
    </source>
</evidence>
<comment type="similarity">
    <text evidence="1 4">Belongs to the plant dirigent protein family.</text>
</comment>
<dbReference type="Gene3D" id="2.40.480.10">
    <property type="entry name" value="Allene oxide cyclase-like"/>
    <property type="match status" value="1"/>
</dbReference>
<reference evidence="5" key="1">
    <citation type="submission" date="2021-01" db="EMBL/GenBank/DDBJ databases">
        <authorList>
            <consortium name="Genoscope - CEA"/>
            <person name="William W."/>
        </authorList>
    </citation>
    <scope>NUCLEOTIDE SEQUENCE</scope>
</reference>
<dbReference type="Proteomes" id="UP001295469">
    <property type="component" value="Chromosome A03"/>
</dbReference>
<evidence type="ECO:0000313" key="5">
    <source>
        <dbReference type="EMBL" id="CAF2127461.1"/>
    </source>
</evidence>
<dbReference type="EMBL" id="HG994357">
    <property type="protein sequence ID" value="CAF2127461.1"/>
    <property type="molecule type" value="Genomic_DNA"/>
</dbReference>
<sequence length="156" mass="17271">MTKLIIILAAQIILLAAVASAGHVGDFARTTYQKHPIINKKEKLTHLHFYWHDSTKDVPRNSTVVGHAQGIYAGASRGEIGYLMVLSFAFKTGKYNGSTISVLGRNIVFSKVREMPVVGGSGMFRFASGYVEARTKSFEYKTGEATVEYNCYVVHY</sequence>
<keyword evidence="4" id="KW-0052">Apoplast</keyword>
<evidence type="ECO:0000256" key="2">
    <source>
        <dbReference type="ARBA" id="ARBA00011738"/>
    </source>
</evidence>
<organism evidence="5">
    <name type="scientific">Brassica napus</name>
    <name type="common">Rape</name>
    <dbReference type="NCBI Taxonomy" id="3708"/>
    <lineage>
        <taxon>Eukaryota</taxon>
        <taxon>Viridiplantae</taxon>
        <taxon>Streptophyta</taxon>
        <taxon>Embryophyta</taxon>
        <taxon>Tracheophyta</taxon>
        <taxon>Spermatophyta</taxon>
        <taxon>Magnoliopsida</taxon>
        <taxon>eudicotyledons</taxon>
        <taxon>Gunneridae</taxon>
        <taxon>Pentapetalae</taxon>
        <taxon>rosids</taxon>
        <taxon>malvids</taxon>
        <taxon>Brassicales</taxon>
        <taxon>Brassicaceae</taxon>
        <taxon>Brassiceae</taxon>
        <taxon>Brassica</taxon>
    </lineage>
</organism>
<dbReference type="GO" id="GO:0009699">
    <property type="term" value="P:phenylpropanoid biosynthetic process"/>
    <property type="evidence" value="ECO:0007669"/>
    <property type="project" value="UniProtKB-ARBA"/>
</dbReference>
<dbReference type="PANTHER" id="PTHR21495">
    <property type="entry name" value="NUCLEOPORIN-RELATED"/>
    <property type="match status" value="1"/>
</dbReference>
<evidence type="ECO:0000256" key="4">
    <source>
        <dbReference type="RuleBase" id="RU363099"/>
    </source>
</evidence>
<name>A0A816VNM0_BRANA</name>